<dbReference type="RefSeq" id="WP_305202219.1">
    <property type="nucleotide sequence ID" value="NZ_JAUUIA010000170.1"/>
</dbReference>
<accession>A0AAW8ANC9</accession>
<evidence type="ECO:0000313" key="1">
    <source>
        <dbReference type="EMBL" id="MDP0970997.1"/>
    </source>
</evidence>
<dbReference type="AlphaFoldDB" id="A0AAW8ANC9"/>
<name>A0AAW8ANC9_KLEPN</name>
<dbReference type="EMBL" id="JAUUIA010000170">
    <property type="protein sequence ID" value="MDP0970997.1"/>
    <property type="molecule type" value="Genomic_DNA"/>
</dbReference>
<proteinExistence type="predicted"/>
<dbReference type="Proteomes" id="UP001244490">
    <property type="component" value="Unassembled WGS sequence"/>
</dbReference>
<feature type="non-terminal residue" evidence="1">
    <location>
        <position position="98"/>
    </location>
</feature>
<reference evidence="1" key="1">
    <citation type="submission" date="2023-07" db="EMBL/GenBank/DDBJ databases">
        <authorList>
            <person name="Peng Z."/>
        </authorList>
    </citation>
    <scope>NUCLEOTIDE SEQUENCE</scope>
    <source>
        <strain evidence="1">KP219</strain>
    </source>
</reference>
<comment type="caution">
    <text evidence="1">The sequence shown here is derived from an EMBL/GenBank/DDBJ whole genome shotgun (WGS) entry which is preliminary data.</text>
</comment>
<evidence type="ECO:0000313" key="2">
    <source>
        <dbReference type="Proteomes" id="UP001244490"/>
    </source>
</evidence>
<sequence length="98" mass="10925">MHKIPVGGLQRPENQCWRGFPAGPFGYNESPTSSCHTFCWKARHLFDVPFFCLRHGPGGPPHRCAIWASNAMAFAVVTSAIRAADEHEPHPQLLHHCP</sequence>
<protein>
    <submittedName>
        <fullName evidence="1">Uncharacterized protein</fullName>
    </submittedName>
</protein>
<organism evidence="1 2">
    <name type="scientific">Klebsiella pneumoniae</name>
    <dbReference type="NCBI Taxonomy" id="573"/>
    <lineage>
        <taxon>Bacteria</taxon>
        <taxon>Pseudomonadati</taxon>
        <taxon>Pseudomonadota</taxon>
        <taxon>Gammaproteobacteria</taxon>
        <taxon>Enterobacterales</taxon>
        <taxon>Enterobacteriaceae</taxon>
        <taxon>Klebsiella/Raoultella group</taxon>
        <taxon>Klebsiella</taxon>
        <taxon>Klebsiella pneumoniae complex</taxon>
    </lineage>
</organism>
<gene>
    <name evidence="1" type="ORF">Q6294_29030</name>
</gene>